<gene>
    <name evidence="1" type="ORF">METZ01_LOCUS385401</name>
</gene>
<dbReference type="AlphaFoldDB" id="A0A382UET7"/>
<sequence length="35" mass="4169">MQQKFQDIQLDTKDVHYVLHIFLRLTPDVLAVKQS</sequence>
<dbReference type="EMBL" id="UINC01143560">
    <property type="protein sequence ID" value="SVD32547.1"/>
    <property type="molecule type" value="Genomic_DNA"/>
</dbReference>
<name>A0A382UET7_9ZZZZ</name>
<evidence type="ECO:0000313" key="1">
    <source>
        <dbReference type="EMBL" id="SVD32547.1"/>
    </source>
</evidence>
<protein>
    <submittedName>
        <fullName evidence="1">Uncharacterized protein</fullName>
    </submittedName>
</protein>
<reference evidence="1" key="1">
    <citation type="submission" date="2018-05" db="EMBL/GenBank/DDBJ databases">
        <authorList>
            <person name="Lanie J.A."/>
            <person name="Ng W.-L."/>
            <person name="Kazmierczak K.M."/>
            <person name="Andrzejewski T.M."/>
            <person name="Davidsen T.M."/>
            <person name="Wayne K.J."/>
            <person name="Tettelin H."/>
            <person name="Glass J.I."/>
            <person name="Rusch D."/>
            <person name="Podicherti R."/>
            <person name="Tsui H.-C.T."/>
            <person name="Winkler M.E."/>
        </authorList>
    </citation>
    <scope>NUCLEOTIDE SEQUENCE</scope>
</reference>
<accession>A0A382UET7</accession>
<organism evidence="1">
    <name type="scientific">marine metagenome</name>
    <dbReference type="NCBI Taxonomy" id="408172"/>
    <lineage>
        <taxon>unclassified sequences</taxon>
        <taxon>metagenomes</taxon>
        <taxon>ecological metagenomes</taxon>
    </lineage>
</organism>
<proteinExistence type="predicted"/>